<dbReference type="Gene3D" id="3.30.1050.10">
    <property type="entry name" value="SCP2 sterol-binding domain"/>
    <property type="match status" value="1"/>
</dbReference>
<protein>
    <submittedName>
        <fullName evidence="2">Putative lipid carrier protein YhbT</fullName>
    </submittedName>
</protein>
<accession>A0A7W9IC57</accession>
<evidence type="ECO:0000313" key="3">
    <source>
        <dbReference type="Proteomes" id="UP000540685"/>
    </source>
</evidence>
<name>A0A7W9IC57_9ACTN</name>
<evidence type="ECO:0000259" key="1">
    <source>
        <dbReference type="Pfam" id="PF02036"/>
    </source>
</evidence>
<proteinExistence type="predicted"/>
<feature type="domain" description="SCP2" evidence="1">
    <location>
        <begin position="35"/>
        <end position="136"/>
    </location>
</feature>
<dbReference type="RefSeq" id="WP_311734280.1">
    <property type="nucleotide sequence ID" value="NZ_JACHMP010000001.1"/>
</dbReference>
<dbReference type="InterPro" id="IPR003033">
    <property type="entry name" value="SCP2_sterol-bd_dom"/>
</dbReference>
<evidence type="ECO:0000313" key="2">
    <source>
        <dbReference type="EMBL" id="MBB5817999.1"/>
    </source>
</evidence>
<dbReference type="Pfam" id="PF02036">
    <property type="entry name" value="SCP2"/>
    <property type="match status" value="1"/>
</dbReference>
<keyword evidence="3" id="KW-1185">Reference proteome</keyword>
<gene>
    <name evidence="2" type="ORF">F4562_001061</name>
</gene>
<dbReference type="SUPFAM" id="SSF55718">
    <property type="entry name" value="SCP-like"/>
    <property type="match status" value="1"/>
</dbReference>
<dbReference type="InterPro" id="IPR036527">
    <property type="entry name" value="SCP2_sterol-bd_dom_sf"/>
</dbReference>
<dbReference type="EMBL" id="JACHMP010000001">
    <property type="protein sequence ID" value="MBB5817999.1"/>
    <property type="molecule type" value="Genomic_DNA"/>
</dbReference>
<dbReference type="Proteomes" id="UP000540685">
    <property type="component" value="Unassembled WGS sequence"/>
</dbReference>
<dbReference type="AlphaFoldDB" id="A0A7W9IC57"/>
<organism evidence="2 3">
    <name type="scientific">Streptosporangium becharense</name>
    <dbReference type="NCBI Taxonomy" id="1816182"/>
    <lineage>
        <taxon>Bacteria</taxon>
        <taxon>Bacillati</taxon>
        <taxon>Actinomycetota</taxon>
        <taxon>Actinomycetes</taxon>
        <taxon>Streptosporangiales</taxon>
        <taxon>Streptosporangiaceae</taxon>
        <taxon>Streptosporangium</taxon>
    </lineage>
</organism>
<sequence length="137" mass="15450">MKRYRPYPQRVRQMQERKERHAMATVDECRVALSKLGEQFNEVDSESRARHVVERSISCHLKDLGVTFYGRIHHGGLGPFDDTPPADGKPADVKLTLSSDDLVSLVNGELDMGRAVFSGRVKVDASFGDLLRLRKLL</sequence>
<comment type="caution">
    <text evidence="2">The sequence shown here is derived from an EMBL/GenBank/DDBJ whole genome shotgun (WGS) entry which is preliminary data.</text>
</comment>
<reference evidence="2 3" key="1">
    <citation type="submission" date="2020-08" db="EMBL/GenBank/DDBJ databases">
        <title>Sequencing the genomes of 1000 actinobacteria strains.</title>
        <authorList>
            <person name="Klenk H.-P."/>
        </authorList>
    </citation>
    <scope>NUCLEOTIDE SEQUENCE [LARGE SCALE GENOMIC DNA]</scope>
    <source>
        <strain evidence="2 3">DSM 46887</strain>
    </source>
</reference>